<proteinExistence type="predicted"/>
<protein>
    <submittedName>
        <fullName evidence="1">Uncharacterized protein</fullName>
    </submittedName>
</protein>
<dbReference type="Proteomes" id="UP000308530">
    <property type="component" value="Plasmid pPRADMK78_01"/>
</dbReference>
<dbReference type="EMBL" id="CP058351">
    <property type="protein sequence ID" value="QLF71457.1"/>
    <property type="molecule type" value="Genomic_DNA"/>
</dbReference>
<sequence>MNDLTLARGLVNGRDQFDGFFSLAKRWQVKVTATIEMLMDVTELPCETGSVLDVLDGCEEASARIRHAGFESRCCAIIAMTSGSALDPPEDGSACKRVCDERGRDLRLRVNRQTTVHTPLSRSANFRKGLSAGNKFAQKR</sequence>
<keyword evidence="1" id="KW-0614">Plasmid</keyword>
<evidence type="ECO:0000313" key="1">
    <source>
        <dbReference type="EMBL" id="QLF71457.1"/>
    </source>
</evidence>
<keyword evidence="2" id="KW-1185">Reference proteome</keyword>
<geneLocation type="plasmid" evidence="1 2">
    <name>pPRADMK78_01</name>
</geneLocation>
<accession>A0ABX6QSP3</accession>
<gene>
    <name evidence="1" type="ORF">FE840_017845</name>
</gene>
<organism evidence="1 2">
    <name type="scientific">Peteryoungia desertarenae</name>
    <dbReference type="NCBI Taxonomy" id="1813451"/>
    <lineage>
        <taxon>Bacteria</taxon>
        <taxon>Pseudomonadati</taxon>
        <taxon>Pseudomonadota</taxon>
        <taxon>Alphaproteobacteria</taxon>
        <taxon>Hyphomicrobiales</taxon>
        <taxon>Rhizobiaceae</taxon>
        <taxon>Peteryoungia</taxon>
    </lineage>
</organism>
<dbReference type="RefSeq" id="WP_171033700.1">
    <property type="nucleotide sequence ID" value="NZ_CP058351.1"/>
</dbReference>
<reference evidence="1 2" key="1">
    <citation type="submission" date="2020-06" db="EMBL/GenBank/DDBJ databases">
        <title>Genome sequence of Rhizobium sp strain ADMK78.</title>
        <authorList>
            <person name="Rahi P."/>
        </authorList>
    </citation>
    <scope>NUCLEOTIDE SEQUENCE [LARGE SCALE GENOMIC DNA]</scope>
    <source>
        <strain evidence="1 2">ADMK78</strain>
        <plasmid evidence="1 2">pPRADMK78_01</plasmid>
    </source>
</reference>
<evidence type="ECO:0000313" key="2">
    <source>
        <dbReference type="Proteomes" id="UP000308530"/>
    </source>
</evidence>
<name>A0ABX6QSP3_9HYPH</name>